<evidence type="ECO:0000313" key="2">
    <source>
        <dbReference type="EMBL" id="TFK37200.1"/>
    </source>
</evidence>
<reference evidence="2 3" key="1">
    <citation type="journal article" date="2019" name="Nat. Ecol. Evol.">
        <title>Megaphylogeny resolves global patterns of mushroom evolution.</title>
        <authorList>
            <person name="Varga T."/>
            <person name="Krizsan K."/>
            <person name="Foldi C."/>
            <person name="Dima B."/>
            <person name="Sanchez-Garcia M."/>
            <person name="Sanchez-Ramirez S."/>
            <person name="Szollosi G.J."/>
            <person name="Szarkandi J.G."/>
            <person name="Papp V."/>
            <person name="Albert L."/>
            <person name="Andreopoulos W."/>
            <person name="Angelini C."/>
            <person name="Antonin V."/>
            <person name="Barry K.W."/>
            <person name="Bougher N.L."/>
            <person name="Buchanan P."/>
            <person name="Buyck B."/>
            <person name="Bense V."/>
            <person name="Catcheside P."/>
            <person name="Chovatia M."/>
            <person name="Cooper J."/>
            <person name="Damon W."/>
            <person name="Desjardin D."/>
            <person name="Finy P."/>
            <person name="Geml J."/>
            <person name="Haridas S."/>
            <person name="Hughes K."/>
            <person name="Justo A."/>
            <person name="Karasinski D."/>
            <person name="Kautmanova I."/>
            <person name="Kiss B."/>
            <person name="Kocsube S."/>
            <person name="Kotiranta H."/>
            <person name="LaButti K.M."/>
            <person name="Lechner B.E."/>
            <person name="Liimatainen K."/>
            <person name="Lipzen A."/>
            <person name="Lukacs Z."/>
            <person name="Mihaltcheva S."/>
            <person name="Morgado L.N."/>
            <person name="Niskanen T."/>
            <person name="Noordeloos M.E."/>
            <person name="Ohm R.A."/>
            <person name="Ortiz-Santana B."/>
            <person name="Ovrebo C."/>
            <person name="Racz N."/>
            <person name="Riley R."/>
            <person name="Savchenko A."/>
            <person name="Shiryaev A."/>
            <person name="Soop K."/>
            <person name="Spirin V."/>
            <person name="Szebenyi C."/>
            <person name="Tomsovsky M."/>
            <person name="Tulloss R.E."/>
            <person name="Uehling J."/>
            <person name="Grigoriev I.V."/>
            <person name="Vagvolgyi C."/>
            <person name="Papp T."/>
            <person name="Martin F.M."/>
            <person name="Miettinen O."/>
            <person name="Hibbett D.S."/>
            <person name="Nagy L.G."/>
        </authorList>
    </citation>
    <scope>NUCLEOTIDE SEQUENCE [LARGE SCALE GENOMIC DNA]</scope>
    <source>
        <strain evidence="2 3">CBS 166.37</strain>
    </source>
</reference>
<dbReference type="OrthoDB" id="3034442at2759"/>
<evidence type="ECO:0000259" key="1">
    <source>
        <dbReference type="PROSITE" id="PS50181"/>
    </source>
</evidence>
<dbReference type="SUPFAM" id="SSF81383">
    <property type="entry name" value="F-box domain"/>
    <property type="match status" value="1"/>
</dbReference>
<dbReference type="STRING" id="68775.A0A5C3LW26"/>
<dbReference type="Proteomes" id="UP000308652">
    <property type="component" value="Unassembled WGS sequence"/>
</dbReference>
<organism evidence="2 3">
    <name type="scientific">Crucibulum laeve</name>
    <dbReference type="NCBI Taxonomy" id="68775"/>
    <lineage>
        <taxon>Eukaryota</taxon>
        <taxon>Fungi</taxon>
        <taxon>Dikarya</taxon>
        <taxon>Basidiomycota</taxon>
        <taxon>Agaricomycotina</taxon>
        <taxon>Agaricomycetes</taxon>
        <taxon>Agaricomycetidae</taxon>
        <taxon>Agaricales</taxon>
        <taxon>Agaricineae</taxon>
        <taxon>Nidulariaceae</taxon>
        <taxon>Crucibulum</taxon>
    </lineage>
</organism>
<dbReference type="InterPro" id="IPR001810">
    <property type="entry name" value="F-box_dom"/>
</dbReference>
<keyword evidence="3" id="KW-1185">Reference proteome</keyword>
<feature type="domain" description="F-box" evidence="1">
    <location>
        <begin position="1"/>
        <end position="44"/>
    </location>
</feature>
<gene>
    <name evidence="2" type="ORF">BDQ12DRAFT_685499</name>
</gene>
<dbReference type="InterPro" id="IPR036047">
    <property type="entry name" value="F-box-like_dom_sf"/>
</dbReference>
<accession>A0A5C3LW26</accession>
<dbReference type="SUPFAM" id="SSF50978">
    <property type="entry name" value="WD40 repeat-like"/>
    <property type="match status" value="1"/>
</dbReference>
<name>A0A5C3LW26_9AGAR</name>
<protein>
    <recommendedName>
        <fullName evidence="1">F-box domain-containing protein</fullName>
    </recommendedName>
</protein>
<dbReference type="Pfam" id="PF12937">
    <property type="entry name" value="F-box-like"/>
    <property type="match status" value="1"/>
</dbReference>
<sequence length="486" mass="54954">MEAINDDVLVYIFSFLEPPNILAMRQTCRRMFAVSHLRIVWTNACNTHILQKGYPFPEIPLEKLSVPKLEKRTCHAYLLARKWLSEERGFRAKKFIDATSSTSVSDVRFVPGREDLLLTISKSIWSVITLWDVSAEPRKRCEWSPRGAIFNGFSLNSNPSSEATMAISILKDGVQSVKILSIRQRKNGELMLENIFSVNTHFRPINLEGDLLALSDEVSQIAIWNWRKGTYATLQHHVEEDAMFKGGRCIQVLFAPKCILVIRARSIYLFSEPAMVYPEDSESLIEHPIAQHSFGWVDGISVVLTAPTDKSITSPSFTLLVRTESDDPWSAEEHTLDLYTLRPNLSFIPSDSHHVSFPLEGSSSIPYLFPPTLATHVQSRRGSLRCPTVMLGRSGTSVWIEPHDRNVDGLVWDDYYAAPILSSDHAHEKLVAAVFPGPLNPYVRKEVVAREILDNDLNNWTSLDYDEELGRIALGSSFGKVMILWL</sequence>
<dbReference type="PROSITE" id="PS50181">
    <property type="entry name" value="FBOX"/>
    <property type="match status" value="1"/>
</dbReference>
<dbReference type="EMBL" id="ML213609">
    <property type="protein sequence ID" value="TFK37200.1"/>
    <property type="molecule type" value="Genomic_DNA"/>
</dbReference>
<dbReference type="SMART" id="SM00256">
    <property type="entry name" value="FBOX"/>
    <property type="match status" value="1"/>
</dbReference>
<dbReference type="AlphaFoldDB" id="A0A5C3LW26"/>
<dbReference type="InterPro" id="IPR036322">
    <property type="entry name" value="WD40_repeat_dom_sf"/>
</dbReference>
<evidence type="ECO:0000313" key="3">
    <source>
        <dbReference type="Proteomes" id="UP000308652"/>
    </source>
</evidence>
<proteinExistence type="predicted"/>
<dbReference type="Gene3D" id="1.20.1280.50">
    <property type="match status" value="1"/>
</dbReference>